<gene>
    <name evidence="7" type="primary">LOC110975906</name>
</gene>
<dbReference type="Gene3D" id="2.130.10.10">
    <property type="entry name" value="YVTN repeat-like/Quinoprotein amine dehydrogenase"/>
    <property type="match status" value="2"/>
</dbReference>
<dbReference type="InterPro" id="IPR001680">
    <property type="entry name" value="WD40_rpt"/>
</dbReference>
<accession>A0A8B7XUE8</accession>
<dbReference type="PANTHER" id="PTHR44019:SF20">
    <property type="entry name" value="WD REPEAT-CONTAINING PROTEIN 55"/>
    <property type="match status" value="1"/>
</dbReference>
<feature type="repeat" description="WD" evidence="4">
    <location>
        <begin position="103"/>
        <end position="144"/>
    </location>
</feature>
<keyword evidence="2 4" id="KW-0853">WD repeat</keyword>
<evidence type="ECO:0000256" key="5">
    <source>
        <dbReference type="SAM" id="MobiDB-lite"/>
    </source>
</evidence>
<dbReference type="CTD" id="54853"/>
<feature type="region of interest" description="Disordered" evidence="5">
    <location>
        <begin position="1"/>
        <end position="58"/>
    </location>
</feature>
<dbReference type="SMART" id="SM00320">
    <property type="entry name" value="WD40"/>
    <property type="match status" value="7"/>
</dbReference>
<evidence type="ECO:0000313" key="7">
    <source>
        <dbReference type="RefSeq" id="XP_022084469.1"/>
    </source>
</evidence>
<protein>
    <submittedName>
        <fullName evidence="7">WD repeat-containing protein 55-like</fullName>
    </submittedName>
</protein>
<sequence>MATSEASNVTLTGGTSEGVESDEASDLSDTSYSDEESASEEEQEKAESDETTAPKPKTIVCDDMVTRLSCHPNDNILAAAMMDGTVKLFSYSCETSNEEILSLSAHQKACRGVAFSEDGKTLFTISRDKSLRVFDVSTGHTSQQFIKAHSSPLYCLLVADENLVATADDDGQFKVWDLRKKHAIMEVKENEDYISDMAIDKAKRIIVASSGDGTMSTFNIRRRKFVMQSENVQNEMMTVAIVKDGKKIVCGASDGALNIYNWNEFGDLSDRFPGHPQSVDTCVALTDSMVCTGSMDGMIRAVNILPNRFLGVIGDHDDFPIESLALSADKQILASCSHDQKIKFWNVAHLLAKEVDPHAKAERKNKFRHFDAKGKHENFFAGLT</sequence>
<feature type="repeat" description="WD" evidence="4">
    <location>
        <begin position="146"/>
        <end position="186"/>
    </location>
</feature>
<dbReference type="PROSITE" id="PS50294">
    <property type="entry name" value="WD_REPEATS_REGION"/>
    <property type="match status" value="1"/>
</dbReference>
<dbReference type="Pfam" id="PF24796">
    <property type="entry name" value="WDR55"/>
    <property type="match status" value="1"/>
</dbReference>
<feature type="repeat" description="WD" evidence="4">
    <location>
        <begin position="321"/>
        <end position="347"/>
    </location>
</feature>
<dbReference type="OMA" id="GIIKHWD"/>
<proteinExistence type="inferred from homology"/>
<dbReference type="CDD" id="cd00200">
    <property type="entry name" value="WD40"/>
    <property type="match status" value="1"/>
</dbReference>
<name>A0A8B7XUE8_ACAPL</name>
<evidence type="ECO:0000256" key="2">
    <source>
        <dbReference type="ARBA" id="ARBA00022574"/>
    </source>
</evidence>
<dbReference type="InterPro" id="IPR050505">
    <property type="entry name" value="WDR55/POC1"/>
</dbReference>
<comment type="similarity">
    <text evidence="1">Belongs to the WD repeat WDR55 family.</text>
</comment>
<dbReference type="InterPro" id="IPR019775">
    <property type="entry name" value="WD40_repeat_CS"/>
</dbReference>
<dbReference type="OrthoDB" id="2288928at2759"/>
<dbReference type="KEGG" id="aplc:110975906"/>
<dbReference type="SUPFAM" id="SSF50978">
    <property type="entry name" value="WD40 repeat-like"/>
    <property type="match status" value="1"/>
</dbReference>
<dbReference type="RefSeq" id="XP_022084469.1">
    <property type="nucleotide sequence ID" value="XM_022228777.1"/>
</dbReference>
<reference evidence="7" key="1">
    <citation type="submission" date="2025-08" db="UniProtKB">
        <authorList>
            <consortium name="RefSeq"/>
        </authorList>
    </citation>
    <scope>IDENTIFICATION</scope>
</reference>
<keyword evidence="3" id="KW-0677">Repeat</keyword>
<organism evidence="6 7">
    <name type="scientific">Acanthaster planci</name>
    <name type="common">Crown-of-thorns starfish</name>
    <dbReference type="NCBI Taxonomy" id="133434"/>
    <lineage>
        <taxon>Eukaryota</taxon>
        <taxon>Metazoa</taxon>
        <taxon>Echinodermata</taxon>
        <taxon>Eleutherozoa</taxon>
        <taxon>Asterozoa</taxon>
        <taxon>Asteroidea</taxon>
        <taxon>Valvatacea</taxon>
        <taxon>Valvatida</taxon>
        <taxon>Acanthasteridae</taxon>
        <taxon>Acanthaster</taxon>
    </lineage>
</organism>
<evidence type="ECO:0000256" key="3">
    <source>
        <dbReference type="ARBA" id="ARBA00022737"/>
    </source>
</evidence>
<dbReference type="PROSITE" id="PS50082">
    <property type="entry name" value="WD_REPEATS_2"/>
    <property type="match status" value="3"/>
</dbReference>
<dbReference type="InterPro" id="IPR015943">
    <property type="entry name" value="WD40/YVTN_repeat-like_dom_sf"/>
</dbReference>
<evidence type="ECO:0000313" key="6">
    <source>
        <dbReference type="Proteomes" id="UP000694845"/>
    </source>
</evidence>
<dbReference type="PANTHER" id="PTHR44019">
    <property type="entry name" value="WD REPEAT-CONTAINING PROTEIN 55"/>
    <property type="match status" value="1"/>
</dbReference>
<dbReference type="GeneID" id="110975906"/>
<evidence type="ECO:0000256" key="4">
    <source>
        <dbReference type="PROSITE-ProRule" id="PRU00221"/>
    </source>
</evidence>
<keyword evidence="6" id="KW-1185">Reference proteome</keyword>
<evidence type="ECO:0000256" key="1">
    <source>
        <dbReference type="ARBA" id="ARBA00007625"/>
    </source>
</evidence>
<dbReference type="PROSITE" id="PS00678">
    <property type="entry name" value="WD_REPEATS_1"/>
    <property type="match status" value="1"/>
</dbReference>
<dbReference type="InterPro" id="IPR036322">
    <property type="entry name" value="WD40_repeat_dom_sf"/>
</dbReference>
<dbReference type="Proteomes" id="UP000694845">
    <property type="component" value="Unplaced"/>
</dbReference>
<dbReference type="AlphaFoldDB" id="A0A8B7XUE8"/>
<feature type="compositionally biased region" description="Acidic residues" evidence="5">
    <location>
        <begin position="19"/>
        <end position="50"/>
    </location>
</feature>
<feature type="compositionally biased region" description="Polar residues" evidence="5">
    <location>
        <begin position="1"/>
        <end position="14"/>
    </location>
</feature>